<keyword evidence="10" id="KW-1185">Reference proteome</keyword>
<evidence type="ECO:0000256" key="2">
    <source>
        <dbReference type="ARBA" id="ARBA00012962"/>
    </source>
</evidence>
<dbReference type="InterPro" id="IPR022893">
    <property type="entry name" value="Shikimate_DH_fam"/>
</dbReference>
<dbReference type="InterPro" id="IPR006151">
    <property type="entry name" value="Shikm_DH/Glu-tRNA_Rdtase"/>
</dbReference>
<comment type="pathway">
    <text evidence="1">Metabolic intermediate biosynthesis; chorismate biosynthesis; chorismate from D-erythrose 4-phosphate and phosphoenolpyruvate: step 4/7.</text>
</comment>
<organism evidence="9 10">
    <name type="scientific">Xanthobacter aminoxidans</name>
    <dbReference type="NCBI Taxonomy" id="186280"/>
    <lineage>
        <taxon>Bacteria</taxon>
        <taxon>Pseudomonadati</taxon>
        <taxon>Pseudomonadota</taxon>
        <taxon>Alphaproteobacteria</taxon>
        <taxon>Hyphomicrobiales</taxon>
        <taxon>Xanthobacteraceae</taxon>
        <taxon>Xanthobacter</taxon>
    </lineage>
</organism>
<dbReference type="Pfam" id="PF01488">
    <property type="entry name" value="Shikimate_DH"/>
    <property type="match status" value="1"/>
</dbReference>
<feature type="domain" description="Shikimate dehydrogenase substrate binding N-terminal" evidence="8">
    <location>
        <begin position="18"/>
        <end position="101"/>
    </location>
</feature>
<evidence type="ECO:0000259" key="7">
    <source>
        <dbReference type="Pfam" id="PF01488"/>
    </source>
</evidence>
<keyword evidence="3" id="KW-0521">NADP</keyword>
<dbReference type="RefSeq" id="WP_029555082.1">
    <property type="nucleotide sequence ID" value="NZ_JBAFUR010000002.1"/>
</dbReference>
<dbReference type="PANTHER" id="PTHR21089">
    <property type="entry name" value="SHIKIMATE DEHYDROGENASE"/>
    <property type="match status" value="1"/>
</dbReference>
<keyword evidence="5" id="KW-0057">Aromatic amino acid biosynthesis</keyword>
<dbReference type="Gene3D" id="3.40.50.10860">
    <property type="entry name" value="Leucine Dehydrogenase, chain A, domain 1"/>
    <property type="match status" value="1"/>
</dbReference>
<gene>
    <name evidence="9" type="ORF">V5F30_10850</name>
</gene>
<name>A0ABW6ZFW8_9HYPH</name>
<dbReference type="EC" id="1.1.1.25" evidence="2"/>
<dbReference type="CDD" id="cd01065">
    <property type="entry name" value="NAD_bind_Shikimate_DH"/>
    <property type="match status" value="1"/>
</dbReference>
<accession>A0ABW6ZFW8</accession>
<dbReference type="SUPFAM" id="SSF53223">
    <property type="entry name" value="Aminoacid dehydrogenase-like, N-terminal domain"/>
    <property type="match status" value="1"/>
</dbReference>
<sequence length="280" mass="29093">MTAPTSREISGLTKVYGILADPIHHVKTPQMLNALMAREGRDGVMVPFHVSSEELPRLVDGLKAMKSLGGFVVTVPHKTAIVDLLDEVSDSARRIGACNVVRREEDGRLVGDMLDGKGFVGGLIAAGIDPKGKSVYLAGAGGAANAIAFAFVEAGVARLTIANRTRAKAEDLAQRLAEAFPGAPVDIGTADPEGHDIVANATSLGLKAGDALPLDASRLTSDQIVAEVIMQPEETAILAAAKAKGCRTHPGKPMLVCQLDLMADFLGMRALISHSSGAAS</sequence>
<evidence type="ECO:0000313" key="9">
    <source>
        <dbReference type="EMBL" id="MFG1252702.1"/>
    </source>
</evidence>
<dbReference type="Proteomes" id="UP001604043">
    <property type="component" value="Unassembled WGS sequence"/>
</dbReference>
<dbReference type="SUPFAM" id="SSF51735">
    <property type="entry name" value="NAD(P)-binding Rossmann-fold domains"/>
    <property type="match status" value="1"/>
</dbReference>
<comment type="catalytic activity">
    <reaction evidence="6">
        <text>shikimate + NADP(+) = 3-dehydroshikimate + NADPH + H(+)</text>
        <dbReference type="Rhea" id="RHEA:17737"/>
        <dbReference type="ChEBI" id="CHEBI:15378"/>
        <dbReference type="ChEBI" id="CHEBI:16630"/>
        <dbReference type="ChEBI" id="CHEBI:36208"/>
        <dbReference type="ChEBI" id="CHEBI:57783"/>
        <dbReference type="ChEBI" id="CHEBI:58349"/>
        <dbReference type="EC" id="1.1.1.25"/>
    </reaction>
</comment>
<dbReference type="InterPro" id="IPR046346">
    <property type="entry name" value="Aminoacid_DH-like_N_sf"/>
</dbReference>
<feature type="domain" description="Quinate/shikimate 5-dehydrogenase/glutamyl-tRNA reductase" evidence="7">
    <location>
        <begin position="131"/>
        <end position="179"/>
    </location>
</feature>
<evidence type="ECO:0000256" key="5">
    <source>
        <dbReference type="ARBA" id="ARBA00023141"/>
    </source>
</evidence>
<dbReference type="EMBL" id="JBAFUR010000002">
    <property type="protein sequence ID" value="MFG1252702.1"/>
    <property type="molecule type" value="Genomic_DNA"/>
</dbReference>
<reference evidence="9 10" key="1">
    <citation type="submission" date="2024-02" db="EMBL/GenBank/DDBJ databases">
        <title>Expansion and revision of Xanthobacter and proposal of Roseixanthobacter gen. nov.</title>
        <authorList>
            <person name="Soltysiak M.P.M."/>
            <person name="Jalihal A."/>
            <person name="Ory A."/>
            <person name="Chrisophersen C."/>
            <person name="Lee A.D."/>
            <person name="Boulton J."/>
            <person name="Springer M."/>
        </authorList>
    </citation>
    <scope>NUCLEOTIDE SEQUENCE [LARGE SCALE GENOMIC DNA]</scope>
    <source>
        <strain evidence="9 10">CB5</strain>
    </source>
</reference>
<keyword evidence="4" id="KW-0560">Oxidoreductase</keyword>
<keyword evidence="5" id="KW-0028">Amino-acid biosynthesis</keyword>
<protein>
    <recommendedName>
        <fullName evidence="2">shikimate dehydrogenase (NADP(+))</fullName>
        <ecNumber evidence="2">1.1.1.25</ecNumber>
    </recommendedName>
</protein>
<dbReference type="Gene3D" id="3.40.50.720">
    <property type="entry name" value="NAD(P)-binding Rossmann-like Domain"/>
    <property type="match status" value="1"/>
</dbReference>
<comment type="caution">
    <text evidence="9">The sequence shown here is derived from an EMBL/GenBank/DDBJ whole genome shotgun (WGS) entry which is preliminary data.</text>
</comment>
<dbReference type="Pfam" id="PF08501">
    <property type="entry name" value="Shikimate_dh_N"/>
    <property type="match status" value="1"/>
</dbReference>
<evidence type="ECO:0000256" key="6">
    <source>
        <dbReference type="ARBA" id="ARBA00049442"/>
    </source>
</evidence>
<evidence type="ECO:0000259" key="8">
    <source>
        <dbReference type="Pfam" id="PF08501"/>
    </source>
</evidence>
<evidence type="ECO:0000256" key="3">
    <source>
        <dbReference type="ARBA" id="ARBA00022857"/>
    </source>
</evidence>
<dbReference type="InterPro" id="IPR013708">
    <property type="entry name" value="Shikimate_DH-bd_N"/>
</dbReference>
<evidence type="ECO:0000256" key="4">
    <source>
        <dbReference type="ARBA" id="ARBA00023002"/>
    </source>
</evidence>
<evidence type="ECO:0000313" key="10">
    <source>
        <dbReference type="Proteomes" id="UP001604043"/>
    </source>
</evidence>
<proteinExistence type="predicted"/>
<dbReference type="PANTHER" id="PTHR21089:SF1">
    <property type="entry name" value="BIFUNCTIONAL 3-DEHYDROQUINATE DEHYDRATASE_SHIKIMATE DEHYDROGENASE, CHLOROPLASTIC"/>
    <property type="match status" value="1"/>
</dbReference>
<dbReference type="InterPro" id="IPR036291">
    <property type="entry name" value="NAD(P)-bd_dom_sf"/>
</dbReference>
<evidence type="ECO:0000256" key="1">
    <source>
        <dbReference type="ARBA" id="ARBA00004871"/>
    </source>
</evidence>